<evidence type="ECO:0000256" key="9">
    <source>
        <dbReference type="SAM" id="Phobius"/>
    </source>
</evidence>
<dbReference type="InterPro" id="IPR003594">
    <property type="entry name" value="HATPase_dom"/>
</dbReference>
<dbReference type="Pfam" id="PF02518">
    <property type="entry name" value="HATPase_c"/>
    <property type="match status" value="1"/>
</dbReference>
<dbReference type="Gene3D" id="3.30.565.10">
    <property type="entry name" value="Histidine kinase-like ATPase, C-terminal domain"/>
    <property type="match status" value="1"/>
</dbReference>
<keyword evidence="9" id="KW-0812">Transmembrane</keyword>
<dbReference type="InterPro" id="IPR036890">
    <property type="entry name" value="HATPase_C_sf"/>
</dbReference>
<accession>A0AAE7E5C9</accession>
<dbReference type="Gene3D" id="3.30.450.20">
    <property type="entry name" value="PAS domain"/>
    <property type="match status" value="1"/>
</dbReference>
<dbReference type="InterPro" id="IPR036097">
    <property type="entry name" value="HisK_dim/P_sf"/>
</dbReference>
<feature type="domain" description="Histidine kinase" evidence="10">
    <location>
        <begin position="518"/>
        <end position="734"/>
    </location>
</feature>
<evidence type="ECO:0000256" key="8">
    <source>
        <dbReference type="ARBA" id="ARBA00023012"/>
    </source>
</evidence>
<keyword evidence="8" id="KW-0902">Two-component regulatory system</keyword>
<protein>
    <recommendedName>
        <fullName evidence="2">histidine kinase</fullName>
        <ecNumber evidence="2">2.7.13.3</ecNumber>
    </recommendedName>
</protein>
<keyword evidence="4" id="KW-0808">Transferase</keyword>
<evidence type="ECO:0000256" key="7">
    <source>
        <dbReference type="ARBA" id="ARBA00022840"/>
    </source>
</evidence>
<dbReference type="PANTHER" id="PTHR43065">
    <property type="entry name" value="SENSOR HISTIDINE KINASE"/>
    <property type="match status" value="1"/>
</dbReference>
<comment type="catalytic activity">
    <reaction evidence="1">
        <text>ATP + protein L-histidine = ADP + protein N-phospho-L-histidine.</text>
        <dbReference type="EC" id="2.7.13.3"/>
    </reaction>
</comment>
<dbReference type="EC" id="2.7.13.3" evidence="2"/>
<gene>
    <name evidence="11" type="ORF">AVENP_2874</name>
</gene>
<dbReference type="GO" id="GO:0000155">
    <property type="term" value="F:phosphorelay sensor kinase activity"/>
    <property type="evidence" value="ECO:0007669"/>
    <property type="project" value="InterPro"/>
</dbReference>
<dbReference type="AlphaFoldDB" id="A0AAE7E5C9"/>
<keyword evidence="6 11" id="KW-0418">Kinase</keyword>
<evidence type="ECO:0000313" key="12">
    <source>
        <dbReference type="Proteomes" id="UP000503482"/>
    </source>
</evidence>
<keyword evidence="5" id="KW-0547">Nucleotide-binding</keyword>
<dbReference type="KEGG" id="avp:AVENP_2874"/>
<evidence type="ECO:0000256" key="4">
    <source>
        <dbReference type="ARBA" id="ARBA00022679"/>
    </source>
</evidence>
<dbReference type="SMART" id="SM00387">
    <property type="entry name" value="HATPase_c"/>
    <property type="match status" value="1"/>
</dbReference>
<evidence type="ECO:0000313" key="11">
    <source>
        <dbReference type="EMBL" id="QKF68349.1"/>
    </source>
</evidence>
<keyword evidence="3" id="KW-0597">Phosphoprotein</keyword>
<dbReference type="PROSITE" id="PS50109">
    <property type="entry name" value="HIS_KIN"/>
    <property type="match status" value="1"/>
</dbReference>
<keyword evidence="9" id="KW-1133">Transmembrane helix</keyword>
<dbReference type="InterPro" id="IPR000014">
    <property type="entry name" value="PAS"/>
</dbReference>
<keyword evidence="7" id="KW-0067">ATP-binding</keyword>
<dbReference type="RefSeq" id="WP_228201908.1">
    <property type="nucleotide sequence ID" value="NZ_CP053840.1"/>
</dbReference>
<dbReference type="InterPro" id="IPR035965">
    <property type="entry name" value="PAS-like_dom_sf"/>
</dbReference>
<dbReference type="Proteomes" id="UP000503482">
    <property type="component" value="Chromosome"/>
</dbReference>
<dbReference type="CDD" id="cd00075">
    <property type="entry name" value="HATPase"/>
    <property type="match status" value="1"/>
</dbReference>
<dbReference type="PANTHER" id="PTHR43065:SF10">
    <property type="entry name" value="PEROXIDE STRESS-ACTIVATED HISTIDINE KINASE MAK3"/>
    <property type="match status" value="1"/>
</dbReference>
<dbReference type="SUPFAM" id="SSF47384">
    <property type="entry name" value="Homodimeric domain of signal transducing histidine kinase"/>
    <property type="match status" value="1"/>
</dbReference>
<dbReference type="InterPro" id="IPR005467">
    <property type="entry name" value="His_kinase_dom"/>
</dbReference>
<reference evidence="11 12" key="1">
    <citation type="submission" date="2020-05" db="EMBL/GenBank/DDBJ databases">
        <title>Complete genome sequencing of Campylobacter and Arcobacter type strains.</title>
        <authorList>
            <person name="Miller W.G."/>
            <person name="Yee E."/>
        </authorList>
    </citation>
    <scope>NUCLEOTIDE SEQUENCE [LARGE SCALE GENOMIC DNA]</scope>
    <source>
        <strain evidence="11 12">LMG 26156</strain>
    </source>
</reference>
<organism evidence="11 12">
    <name type="scientific">Arcobacter venerupis</name>
    <dbReference type="NCBI Taxonomy" id="1054033"/>
    <lineage>
        <taxon>Bacteria</taxon>
        <taxon>Pseudomonadati</taxon>
        <taxon>Campylobacterota</taxon>
        <taxon>Epsilonproteobacteria</taxon>
        <taxon>Campylobacterales</taxon>
        <taxon>Arcobacteraceae</taxon>
        <taxon>Arcobacter</taxon>
    </lineage>
</organism>
<evidence type="ECO:0000256" key="6">
    <source>
        <dbReference type="ARBA" id="ARBA00022777"/>
    </source>
</evidence>
<feature type="transmembrane region" description="Helical" evidence="9">
    <location>
        <begin position="341"/>
        <end position="364"/>
    </location>
</feature>
<dbReference type="EMBL" id="CP053840">
    <property type="protein sequence ID" value="QKF68349.1"/>
    <property type="molecule type" value="Genomic_DNA"/>
</dbReference>
<sequence length="734" mass="85483">MKFGFFLVFFLTVISSCNLFGTDNKDVLIINSYHRGFQWSDNVISGIENSTYGTKINTTILYMDSKRISSPTYNQKLKDLYKLQLLNRKYDLVVAVDKFAYEFILENYDELFTDELVYFIGIEQYSQQEVDKYNLKTKVSGLIEERAIDDTSKIIYKLMPNIKKLYIINDKSGNGDDSEPFILNTINKLNNKMEIEYIRTSTIEELEKKFSKYVPNEAIFFIRFYNDKDGKLYKNSEIAEMIESCKIPIFSTDTLFLGKGSLGGKLVSINDLGIEAGKDILNILNNNSMVPFIKVYKDYKYIFDYKKIKKYNLNPEILKNEFEYINVPVNFLDKYRQFVDFVFLLSPFLLFLILGLIHNIYLRVKNTKLLKQRMEFDKVLLNSIESPIVWQDDKGRVVDSNSKFCDFMDLPCPKIKGKKLKDYIENNKYNLVGNTFTHLINSFLNEENQITVKDEKGKEYIYLVTQTNYKENIFKTKGTVTVFTDITKEKQAIAEKRKHQEFIIQQSKLAEIGEIFSSIAHQWKTPLVEIATIVQEKLYSDVISVEETNNCINDIMFQVKYMSETINSFQKFIMPSTQKIVFDINESVEEMLEIIRHNIKYNYVDVKVVVEENTNLMTLGYKNEFMQILLNIVNNAKESIIKKKSEQKISRGKIVINIKNIYNKIQIDICDNGEGIPEKYIDKIFEPYFTTKNDGHGIGLYMARLIIEDKIGGSITVSNTDIGAKFTIQLEITK</sequence>
<dbReference type="NCBIfam" id="TIGR00229">
    <property type="entry name" value="sensory_box"/>
    <property type="match status" value="1"/>
</dbReference>
<dbReference type="Gene3D" id="1.10.287.130">
    <property type="match status" value="1"/>
</dbReference>
<name>A0AAE7E5C9_9BACT</name>
<evidence type="ECO:0000259" key="10">
    <source>
        <dbReference type="PROSITE" id="PS50109"/>
    </source>
</evidence>
<keyword evidence="9" id="KW-0472">Membrane</keyword>
<keyword evidence="12" id="KW-1185">Reference proteome</keyword>
<evidence type="ECO:0000256" key="1">
    <source>
        <dbReference type="ARBA" id="ARBA00000085"/>
    </source>
</evidence>
<dbReference type="SUPFAM" id="SSF55874">
    <property type="entry name" value="ATPase domain of HSP90 chaperone/DNA topoisomerase II/histidine kinase"/>
    <property type="match status" value="1"/>
</dbReference>
<proteinExistence type="predicted"/>
<evidence type="ECO:0000256" key="2">
    <source>
        <dbReference type="ARBA" id="ARBA00012438"/>
    </source>
</evidence>
<evidence type="ECO:0000256" key="3">
    <source>
        <dbReference type="ARBA" id="ARBA00022553"/>
    </source>
</evidence>
<dbReference type="GO" id="GO:0005524">
    <property type="term" value="F:ATP binding"/>
    <property type="evidence" value="ECO:0007669"/>
    <property type="project" value="UniProtKB-KW"/>
</dbReference>
<dbReference type="InterPro" id="IPR004358">
    <property type="entry name" value="Sig_transdc_His_kin-like_C"/>
</dbReference>
<dbReference type="PRINTS" id="PR00344">
    <property type="entry name" value="BCTRLSENSOR"/>
</dbReference>
<dbReference type="SUPFAM" id="SSF55785">
    <property type="entry name" value="PYP-like sensor domain (PAS domain)"/>
    <property type="match status" value="1"/>
</dbReference>
<dbReference type="Gene3D" id="3.40.50.2300">
    <property type="match status" value="2"/>
</dbReference>
<dbReference type="PROSITE" id="PS51257">
    <property type="entry name" value="PROKAR_LIPOPROTEIN"/>
    <property type="match status" value="1"/>
</dbReference>
<evidence type="ECO:0000256" key="5">
    <source>
        <dbReference type="ARBA" id="ARBA00022741"/>
    </source>
</evidence>